<name>A0A1B4L9R4_9BURK</name>
<keyword evidence="1" id="KW-0812">Transmembrane</keyword>
<sequence length="98" mass="10508">MEVFWTLKSIPELANLSARDRRVNWRRAYFRSWRHWQTWAGLLACALCAALGAGLGATAGHPVAGAAVGGAVGGFVFGQAVVRVARAHYSNVLLGLDD</sequence>
<feature type="transmembrane region" description="Helical" evidence="1">
    <location>
        <begin position="63"/>
        <end position="82"/>
    </location>
</feature>
<evidence type="ECO:0000313" key="2">
    <source>
        <dbReference type="EMBL" id="AOJ73920.1"/>
    </source>
</evidence>
<keyword evidence="1" id="KW-0472">Membrane</keyword>
<keyword evidence="1" id="KW-1133">Transmembrane helix</keyword>
<dbReference type="Proteomes" id="UP000243680">
    <property type="component" value="Chromosome 1"/>
</dbReference>
<gene>
    <name evidence="2" type="ORF">WJ35_01675</name>
</gene>
<evidence type="ECO:0000256" key="1">
    <source>
        <dbReference type="SAM" id="Phobius"/>
    </source>
</evidence>
<protein>
    <submittedName>
        <fullName evidence="2">Uncharacterized protein</fullName>
    </submittedName>
</protein>
<evidence type="ECO:0000313" key="3">
    <source>
        <dbReference type="Proteomes" id="UP000243680"/>
    </source>
</evidence>
<dbReference type="AlphaFoldDB" id="A0A1B4L9R4"/>
<organism evidence="2 3">
    <name type="scientific">Burkholderia ubonensis</name>
    <dbReference type="NCBI Taxonomy" id="101571"/>
    <lineage>
        <taxon>Bacteria</taxon>
        <taxon>Pseudomonadati</taxon>
        <taxon>Pseudomonadota</taxon>
        <taxon>Betaproteobacteria</taxon>
        <taxon>Burkholderiales</taxon>
        <taxon>Burkholderiaceae</taxon>
        <taxon>Burkholderia</taxon>
        <taxon>Burkholderia cepacia complex</taxon>
    </lineage>
</organism>
<dbReference type="EMBL" id="CP013420">
    <property type="protein sequence ID" value="AOJ73920.1"/>
    <property type="molecule type" value="Genomic_DNA"/>
</dbReference>
<proteinExistence type="predicted"/>
<dbReference type="RefSeq" id="WP_059580769.1">
    <property type="nucleotide sequence ID" value="NZ_CP013420.1"/>
</dbReference>
<reference evidence="2 3" key="1">
    <citation type="submission" date="2015-12" db="EMBL/GenBank/DDBJ databases">
        <title>Diversity of Burkholderia near neighbor genomes.</title>
        <authorList>
            <person name="Sahl J."/>
            <person name="Wagner D."/>
            <person name="Keim P."/>
        </authorList>
    </citation>
    <scope>NUCLEOTIDE SEQUENCE [LARGE SCALE GENOMIC DNA]</scope>
    <source>
        <strain evidence="2 3">MSMB0783</strain>
    </source>
</reference>
<accession>A0A1B4L9R4</accession>
<feature type="transmembrane region" description="Helical" evidence="1">
    <location>
        <begin position="36"/>
        <end position="57"/>
    </location>
</feature>